<protein>
    <submittedName>
        <fullName evidence="1">Uncharacterized protein</fullName>
    </submittedName>
</protein>
<organism evidence="1 2">
    <name type="scientific">Pleurotus eryngii</name>
    <name type="common">Boletus of the steppes</name>
    <dbReference type="NCBI Taxonomy" id="5323"/>
    <lineage>
        <taxon>Eukaryota</taxon>
        <taxon>Fungi</taxon>
        <taxon>Dikarya</taxon>
        <taxon>Basidiomycota</taxon>
        <taxon>Agaricomycotina</taxon>
        <taxon>Agaricomycetes</taxon>
        <taxon>Agaricomycetidae</taxon>
        <taxon>Agaricales</taxon>
        <taxon>Pleurotineae</taxon>
        <taxon>Pleurotaceae</taxon>
        <taxon>Pleurotus</taxon>
    </lineage>
</organism>
<proteinExistence type="predicted"/>
<dbReference type="AlphaFoldDB" id="A0A9P5ZUA5"/>
<dbReference type="Proteomes" id="UP000807025">
    <property type="component" value="Unassembled WGS sequence"/>
</dbReference>
<dbReference type="Gene3D" id="3.40.50.10260">
    <property type="entry name" value="YjeF N-terminal domain"/>
    <property type="match status" value="1"/>
</dbReference>
<dbReference type="EMBL" id="MU154583">
    <property type="protein sequence ID" value="KAF9493607.1"/>
    <property type="molecule type" value="Genomic_DNA"/>
</dbReference>
<evidence type="ECO:0000313" key="2">
    <source>
        <dbReference type="Proteomes" id="UP000807025"/>
    </source>
</evidence>
<feature type="non-terminal residue" evidence="1">
    <location>
        <position position="1"/>
    </location>
</feature>
<reference evidence="1" key="1">
    <citation type="submission" date="2020-11" db="EMBL/GenBank/DDBJ databases">
        <authorList>
            <consortium name="DOE Joint Genome Institute"/>
            <person name="Ahrendt S."/>
            <person name="Riley R."/>
            <person name="Andreopoulos W."/>
            <person name="Labutti K."/>
            <person name="Pangilinan J."/>
            <person name="Ruiz-Duenas F.J."/>
            <person name="Barrasa J.M."/>
            <person name="Sanchez-Garcia M."/>
            <person name="Camarero S."/>
            <person name="Miyauchi S."/>
            <person name="Serrano A."/>
            <person name="Linde D."/>
            <person name="Babiker R."/>
            <person name="Drula E."/>
            <person name="Ayuso-Fernandez I."/>
            <person name="Pacheco R."/>
            <person name="Padilla G."/>
            <person name="Ferreira P."/>
            <person name="Barriuso J."/>
            <person name="Kellner H."/>
            <person name="Castanera R."/>
            <person name="Alfaro M."/>
            <person name="Ramirez L."/>
            <person name="Pisabarro A.G."/>
            <person name="Kuo A."/>
            <person name="Tritt A."/>
            <person name="Lipzen A."/>
            <person name="He G."/>
            <person name="Yan M."/>
            <person name="Ng V."/>
            <person name="Cullen D."/>
            <person name="Martin F."/>
            <person name="Rosso M.-N."/>
            <person name="Henrissat B."/>
            <person name="Hibbett D."/>
            <person name="Martinez A.T."/>
            <person name="Grigoriev I.V."/>
        </authorList>
    </citation>
    <scope>NUCLEOTIDE SEQUENCE</scope>
    <source>
        <strain evidence="1">ATCC 90797</strain>
    </source>
</reference>
<sequence length="61" mass="6821">PDVLVSLTAPKEGVKLFKSQHFLGGRFVPKAFADIYWLNLHDYPSFAQIVELPPVDGAHRS</sequence>
<name>A0A9P5ZUA5_PLEER</name>
<accession>A0A9P5ZUA5</accession>
<gene>
    <name evidence="1" type="ORF">BDN71DRAFT_1394709</name>
</gene>
<comment type="caution">
    <text evidence="1">The sequence shown here is derived from an EMBL/GenBank/DDBJ whole genome shotgun (WGS) entry which is preliminary data.</text>
</comment>
<evidence type="ECO:0000313" key="1">
    <source>
        <dbReference type="EMBL" id="KAF9493607.1"/>
    </source>
</evidence>
<keyword evidence="2" id="KW-1185">Reference proteome</keyword>
<dbReference type="OrthoDB" id="10064708at2759"/>
<dbReference type="SUPFAM" id="SSF64153">
    <property type="entry name" value="YjeF N-terminal domain-like"/>
    <property type="match status" value="1"/>
</dbReference>
<dbReference type="InterPro" id="IPR036652">
    <property type="entry name" value="YjeF_N_dom_sf"/>
</dbReference>